<sequence>GTSLLQDPLAAPCLSRLAVPDSRCSAYFFVTFRNQNQNRLFQTLHLGFPAPPVPSPSYFLQPLAFPVPPVAPQPHLCVRRDKPSVVAIQLRNFKHPYTNTKRQT</sequence>
<feature type="non-terminal residue" evidence="1">
    <location>
        <position position="1"/>
    </location>
</feature>
<accession>A0ABV0WID8</accession>
<protein>
    <submittedName>
        <fullName evidence="1">Uncharacterized protein</fullName>
    </submittedName>
</protein>
<organism evidence="1 2">
    <name type="scientific">Xenotaenia resolanae</name>
    <dbReference type="NCBI Taxonomy" id="208358"/>
    <lineage>
        <taxon>Eukaryota</taxon>
        <taxon>Metazoa</taxon>
        <taxon>Chordata</taxon>
        <taxon>Craniata</taxon>
        <taxon>Vertebrata</taxon>
        <taxon>Euteleostomi</taxon>
        <taxon>Actinopterygii</taxon>
        <taxon>Neopterygii</taxon>
        <taxon>Teleostei</taxon>
        <taxon>Neoteleostei</taxon>
        <taxon>Acanthomorphata</taxon>
        <taxon>Ovalentaria</taxon>
        <taxon>Atherinomorphae</taxon>
        <taxon>Cyprinodontiformes</taxon>
        <taxon>Goodeidae</taxon>
        <taxon>Xenotaenia</taxon>
    </lineage>
</organism>
<dbReference type="EMBL" id="JAHRIM010051710">
    <property type="protein sequence ID" value="MEQ2269381.1"/>
    <property type="molecule type" value="Genomic_DNA"/>
</dbReference>
<name>A0ABV0WID8_9TELE</name>
<evidence type="ECO:0000313" key="2">
    <source>
        <dbReference type="Proteomes" id="UP001444071"/>
    </source>
</evidence>
<gene>
    <name evidence="1" type="ORF">XENORESO_003830</name>
</gene>
<evidence type="ECO:0000313" key="1">
    <source>
        <dbReference type="EMBL" id="MEQ2269381.1"/>
    </source>
</evidence>
<reference evidence="1 2" key="1">
    <citation type="submission" date="2021-06" db="EMBL/GenBank/DDBJ databases">
        <authorList>
            <person name="Palmer J.M."/>
        </authorList>
    </citation>
    <scope>NUCLEOTIDE SEQUENCE [LARGE SCALE GENOMIC DNA]</scope>
    <source>
        <strain evidence="1 2">XR_2019</strain>
        <tissue evidence="1">Muscle</tissue>
    </source>
</reference>
<proteinExistence type="predicted"/>
<comment type="caution">
    <text evidence="1">The sequence shown here is derived from an EMBL/GenBank/DDBJ whole genome shotgun (WGS) entry which is preliminary data.</text>
</comment>
<keyword evidence="2" id="KW-1185">Reference proteome</keyword>
<dbReference type="Proteomes" id="UP001444071">
    <property type="component" value="Unassembled WGS sequence"/>
</dbReference>